<evidence type="ECO:0000313" key="3">
    <source>
        <dbReference type="Proteomes" id="UP000028186"/>
    </source>
</evidence>
<keyword evidence="1" id="KW-1133">Transmembrane helix</keyword>
<dbReference type="Proteomes" id="UP000028186">
    <property type="component" value="Chromosome I"/>
</dbReference>
<dbReference type="PATRIC" id="fig|1028801.3.peg.2025"/>
<evidence type="ECO:0000256" key="1">
    <source>
        <dbReference type="SAM" id="Phobius"/>
    </source>
</evidence>
<dbReference type="AlphaFoldDB" id="A0A068T8D8"/>
<accession>A0A068T8D8</accession>
<reference evidence="3" key="1">
    <citation type="journal article" date="2014" name="BMC Genomics">
        <title>Genome sequencing of two Neorhizobium galegae strains reveals a noeT gene responsible for the unusual acetylation of the nodulation factors.</title>
        <authorList>
            <person name="Osterman J."/>
            <person name="Marsh J."/>
            <person name="Laine P.K."/>
            <person name="Zeng Z."/>
            <person name="Alatalo E."/>
            <person name="Sullivan J.T."/>
            <person name="Young J.P."/>
            <person name="Thomas-Oates J."/>
            <person name="Paulin L."/>
            <person name="Lindstrom K."/>
        </authorList>
    </citation>
    <scope>NUCLEOTIDE SEQUENCE [LARGE SCALE GENOMIC DNA]</scope>
    <source>
        <strain evidence="3">HAMBI 1141</strain>
    </source>
</reference>
<keyword evidence="1" id="KW-0472">Membrane</keyword>
<feature type="transmembrane region" description="Helical" evidence="1">
    <location>
        <begin position="144"/>
        <end position="161"/>
    </location>
</feature>
<feature type="transmembrane region" description="Helical" evidence="1">
    <location>
        <begin position="119"/>
        <end position="138"/>
    </location>
</feature>
<evidence type="ECO:0000313" key="2">
    <source>
        <dbReference type="EMBL" id="CDN54334.1"/>
    </source>
</evidence>
<sequence length="192" mass="21205">MKNVIFETGEIIEVGENRSYGNSRFYTHIELQRADGSKVRLDDVAVSLMVTPKLLTSAVALNLAKPPIATIAFVHEKGQMLDKPVILGGKSTGHHFKNLVLGYASENTYGIERGVSAGLLLFSKIATVLLALLCVYIFMAGWWLIVLVLPALALIVSALSWRQLIRFQKISDVIKSRFVEMGYIDSTTTVYS</sequence>
<name>A0A068T8D8_NEOGA</name>
<proteinExistence type="predicted"/>
<dbReference type="KEGG" id="ngl:RG1141_CH19940"/>
<protein>
    <submittedName>
        <fullName evidence="2">Uncharacterized protein</fullName>
    </submittedName>
</protein>
<keyword evidence="1" id="KW-0812">Transmembrane</keyword>
<gene>
    <name evidence="2" type="ORF">RG1141_CH19940</name>
</gene>
<dbReference type="RefSeq" id="WP_038543358.1">
    <property type="nucleotide sequence ID" value="NZ_HG938355.1"/>
</dbReference>
<organism evidence="2 3">
    <name type="scientific">Neorhizobium galegae bv. officinalis bv. officinalis str. HAMBI 1141</name>
    <dbReference type="NCBI Taxonomy" id="1028801"/>
    <lineage>
        <taxon>Bacteria</taxon>
        <taxon>Pseudomonadati</taxon>
        <taxon>Pseudomonadota</taxon>
        <taxon>Alphaproteobacteria</taxon>
        <taxon>Hyphomicrobiales</taxon>
        <taxon>Rhizobiaceae</taxon>
        <taxon>Rhizobium/Agrobacterium group</taxon>
        <taxon>Neorhizobium</taxon>
    </lineage>
</organism>
<dbReference type="HOGENOM" id="CLU_1413860_0_0_5"/>
<dbReference type="EMBL" id="HG938355">
    <property type="protein sequence ID" value="CDN54334.1"/>
    <property type="molecule type" value="Genomic_DNA"/>
</dbReference>